<sequence>MKMTMFTLTFTITVNKREKSLEDVFRDKQVRAARETMLDKRSMFNLHNH</sequence>
<dbReference type="EMBL" id="JBHSFW010000001">
    <property type="protein sequence ID" value="MFC4618084.1"/>
    <property type="molecule type" value="Genomic_DNA"/>
</dbReference>
<protein>
    <submittedName>
        <fullName evidence="1">YrzI family small protein</fullName>
    </submittedName>
</protein>
<proteinExistence type="predicted"/>
<dbReference type="Pfam" id="PF09501">
    <property type="entry name" value="Bac_small_YrzI"/>
    <property type="match status" value="1"/>
</dbReference>
<evidence type="ECO:0000313" key="1">
    <source>
        <dbReference type="EMBL" id="MFC4618084.1"/>
    </source>
</evidence>
<comment type="caution">
    <text evidence="1">The sequence shown here is derived from an EMBL/GenBank/DDBJ whole genome shotgun (WGS) entry which is preliminary data.</text>
</comment>
<keyword evidence="2" id="KW-1185">Reference proteome</keyword>
<dbReference type="RefSeq" id="WP_376845089.1">
    <property type="nucleotide sequence ID" value="NZ_JBHSFW010000001.1"/>
</dbReference>
<reference evidence="2" key="1">
    <citation type="journal article" date="2019" name="Int. J. Syst. Evol. Microbiol.">
        <title>The Global Catalogue of Microorganisms (GCM) 10K type strain sequencing project: providing services to taxonomists for standard genome sequencing and annotation.</title>
        <authorList>
            <consortium name="The Broad Institute Genomics Platform"/>
            <consortium name="The Broad Institute Genome Sequencing Center for Infectious Disease"/>
            <person name="Wu L."/>
            <person name="Ma J."/>
        </authorList>
    </citation>
    <scope>NUCLEOTIDE SEQUENCE [LARGE SCALE GENOMIC DNA]</scope>
    <source>
        <strain evidence="2">CGMCC 1.16306</strain>
    </source>
</reference>
<gene>
    <name evidence="1" type="ORF">ACFO4N_04995</name>
</gene>
<dbReference type="Proteomes" id="UP001596022">
    <property type="component" value="Unassembled WGS sequence"/>
</dbReference>
<evidence type="ECO:0000313" key="2">
    <source>
        <dbReference type="Proteomes" id="UP001596022"/>
    </source>
</evidence>
<accession>A0ABV9GKP2</accession>
<organism evidence="1 2">
    <name type="scientific">Camelliibacillus cellulosilyticus</name>
    <dbReference type="NCBI Taxonomy" id="2174486"/>
    <lineage>
        <taxon>Bacteria</taxon>
        <taxon>Bacillati</taxon>
        <taxon>Bacillota</taxon>
        <taxon>Bacilli</taxon>
        <taxon>Bacillales</taxon>
        <taxon>Sporolactobacillaceae</taxon>
        <taxon>Camelliibacillus</taxon>
    </lineage>
</organism>
<dbReference type="InterPro" id="IPR012655">
    <property type="entry name" value="YrzI"/>
</dbReference>
<name>A0ABV9GKP2_9BACL</name>